<dbReference type="Proteomes" id="UP000321304">
    <property type="component" value="Unassembled WGS sequence"/>
</dbReference>
<organism evidence="12 13">
    <name type="scientific">Bradyrhizobium macuxiense</name>
    <dbReference type="NCBI Taxonomy" id="1755647"/>
    <lineage>
        <taxon>Bacteria</taxon>
        <taxon>Pseudomonadati</taxon>
        <taxon>Pseudomonadota</taxon>
        <taxon>Alphaproteobacteria</taxon>
        <taxon>Hyphomicrobiales</taxon>
        <taxon>Nitrobacteraceae</taxon>
        <taxon>Bradyrhizobium</taxon>
    </lineage>
</organism>
<keyword evidence="13" id="KW-1185">Reference proteome</keyword>
<comment type="pathway">
    <text evidence="3 10">Carbohydrate metabolism; galactose metabolism.</text>
</comment>
<dbReference type="InterPro" id="IPR005886">
    <property type="entry name" value="UDP_G4E"/>
</dbReference>
<name>A0A560MJK5_9BRAD</name>
<evidence type="ECO:0000256" key="7">
    <source>
        <dbReference type="ARBA" id="ARBA00023027"/>
    </source>
</evidence>
<dbReference type="Gene3D" id="3.40.50.720">
    <property type="entry name" value="NAD(P)-binding Rossmann-like Domain"/>
    <property type="match status" value="1"/>
</dbReference>
<dbReference type="GO" id="GO:0003978">
    <property type="term" value="F:UDP-glucose 4-epimerase activity"/>
    <property type="evidence" value="ECO:0007669"/>
    <property type="project" value="UniProtKB-UniRule"/>
</dbReference>
<dbReference type="Gene3D" id="3.90.25.10">
    <property type="entry name" value="UDP-galactose 4-epimerase, domain 1"/>
    <property type="match status" value="1"/>
</dbReference>
<reference evidence="12 13" key="1">
    <citation type="submission" date="2019-06" db="EMBL/GenBank/DDBJ databases">
        <title>Genomic Encyclopedia of Type Strains, Phase IV (KMG-V): Genome sequencing to study the core and pangenomes of soil and plant-associated prokaryotes.</title>
        <authorList>
            <person name="Whitman W."/>
        </authorList>
    </citation>
    <scope>NUCLEOTIDE SEQUENCE [LARGE SCALE GENOMIC DNA]</scope>
    <source>
        <strain evidence="12 13">BR 10355</strain>
    </source>
</reference>
<dbReference type="PANTHER" id="PTHR43725">
    <property type="entry name" value="UDP-GLUCOSE 4-EPIMERASE"/>
    <property type="match status" value="1"/>
</dbReference>
<keyword evidence="10" id="KW-0119">Carbohydrate metabolism</keyword>
<dbReference type="EMBL" id="VITY01000001">
    <property type="protein sequence ID" value="TWC07541.1"/>
    <property type="molecule type" value="Genomic_DNA"/>
</dbReference>
<comment type="cofactor">
    <cofactor evidence="2 10">
        <name>NAD(+)</name>
        <dbReference type="ChEBI" id="CHEBI:57540"/>
    </cofactor>
</comment>
<evidence type="ECO:0000313" key="12">
    <source>
        <dbReference type="EMBL" id="TWC07541.1"/>
    </source>
</evidence>
<dbReference type="NCBIfam" id="NF007956">
    <property type="entry name" value="PRK10675.1"/>
    <property type="match status" value="1"/>
</dbReference>
<accession>A0A560MJK5</accession>
<dbReference type="PANTHER" id="PTHR43725:SF47">
    <property type="entry name" value="UDP-GLUCOSE 4-EPIMERASE"/>
    <property type="match status" value="1"/>
</dbReference>
<evidence type="ECO:0000256" key="6">
    <source>
        <dbReference type="ARBA" id="ARBA00018569"/>
    </source>
</evidence>
<dbReference type="GO" id="GO:0006012">
    <property type="term" value="P:galactose metabolic process"/>
    <property type="evidence" value="ECO:0007669"/>
    <property type="project" value="UniProtKB-UniPathway"/>
</dbReference>
<dbReference type="EC" id="5.1.3.2" evidence="5 10"/>
<dbReference type="GO" id="GO:0005829">
    <property type="term" value="C:cytosol"/>
    <property type="evidence" value="ECO:0007669"/>
    <property type="project" value="TreeGrafter"/>
</dbReference>
<feature type="domain" description="NAD-dependent epimerase/dehydratase" evidence="11">
    <location>
        <begin position="2"/>
        <end position="254"/>
    </location>
</feature>
<evidence type="ECO:0000313" key="13">
    <source>
        <dbReference type="Proteomes" id="UP000321304"/>
    </source>
</evidence>
<dbReference type="CDD" id="cd05247">
    <property type="entry name" value="UDP_G4E_1_SDR_e"/>
    <property type="match status" value="1"/>
</dbReference>
<evidence type="ECO:0000256" key="1">
    <source>
        <dbReference type="ARBA" id="ARBA00000083"/>
    </source>
</evidence>
<evidence type="ECO:0000256" key="3">
    <source>
        <dbReference type="ARBA" id="ARBA00004947"/>
    </source>
</evidence>
<comment type="catalytic activity">
    <reaction evidence="1 10">
        <text>UDP-alpha-D-glucose = UDP-alpha-D-galactose</text>
        <dbReference type="Rhea" id="RHEA:22168"/>
        <dbReference type="ChEBI" id="CHEBI:58885"/>
        <dbReference type="ChEBI" id="CHEBI:66914"/>
        <dbReference type="EC" id="5.1.3.2"/>
    </reaction>
</comment>
<keyword evidence="9 10" id="KW-0413">Isomerase</keyword>
<gene>
    <name evidence="12" type="ORF">FBZ93_101834</name>
</gene>
<keyword evidence="7 10" id="KW-0520">NAD</keyword>
<dbReference type="RefSeq" id="WP_167528923.1">
    <property type="nucleotide sequence ID" value="NZ_VITY01000001.1"/>
</dbReference>
<dbReference type="UniPathway" id="UPA00214"/>
<dbReference type="SUPFAM" id="SSF51735">
    <property type="entry name" value="NAD(P)-binding Rossmann-fold domains"/>
    <property type="match status" value="1"/>
</dbReference>
<dbReference type="Pfam" id="PF01370">
    <property type="entry name" value="Epimerase"/>
    <property type="match status" value="1"/>
</dbReference>
<comment type="similarity">
    <text evidence="4 10">Belongs to the NAD(P)-dependent epimerase/dehydratase family.</text>
</comment>
<evidence type="ECO:0000256" key="4">
    <source>
        <dbReference type="ARBA" id="ARBA00007637"/>
    </source>
</evidence>
<evidence type="ECO:0000256" key="2">
    <source>
        <dbReference type="ARBA" id="ARBA00001911"/>
    </source>
</evidence>
<evidence type="ECO:0000259" key="11">
    <source>
        <dbReference type="Pfam" id="PF01370"/>
    </source>
</evidence>
<dbReference type="InterPro" id="IPR036291">
    <property type="entry name" value="NAD(P)-bd_dom_sf"/>
</dbReference>
<dbReference type="NCBIfam" id="TIGR01179">
    <property type="entry name" value="galE"/>
    <property type="match status" value="1"/>
</dbReference>
<comment type="subunit">
    <text evidence="10">Homodimer.</text>
</comment>
<dbReference type="InterPro" id="IPR001509">
    <property type="entry name" value="Epimerase_deHydtase"/>
</dbReference>
<evidence type="ECO:0000256" key="10">
    <source>
        <dbReference type="RuleBase" id="RU366046"/>
    </source>
</evidence>
<protein>
    <recommendedName>
        <fullName evidence="6 10">UDP-glucose 4-epimerase</fullName>
        <ecNumber evidence="5 10">5.1.3.2</ecNumber>
    </recommendedName>
</protein>
<dbReference type="AlphaFoldDB" id="A0A560MJK5"/>
<keyword evidence="8" id="KW-0299">Galactose metabolism</keyword>
<sequence length="336" mass="36780">MILLTGGAGYIGTHVCIALLDAGFDVVVIDNLCNSNRAALERVEAICGRPLAFCCDDIRNEDAIYHVLRTYGVTAVIHLAGLKAVGDSNVHPMTYYDNNVVGTMRLVSAMKRADVKTLVFSSSATVYGAPAYLPLDERHPLAPTNPYGRTKLFIEEMLKDLHRSEDDWRIGILRYFNPAGAHESGLIGEDPIGVPNNLVPLVAQVAIGKRAKLRIWGDDYDTPDGTGIRDFIHVVDLAAGHLSVLRHLEQPGVFTVNLGTGSGSSVLEVVRAFEAASGRSIPYEIAERRTGDVAICCADPTFAQRTLDWKSARSLAQMCADHWHWQLMNPDGYRHV</sequence>
<evidence type="ECO:0000256" key="5">
    <source>
        <dbReference type="ARBA" id="ARBA00013189"/>
    </source>
</evidence>
<comment type="caution">
    <text evidence="12">The sequence shown here is derived from an EMBL/GenBank/DDBJ whole genome shotgun (WGS) entry which is preliminary data.</text>
</comment>
<evidence type="ECO:0000256" key="9">
    <source>
        <dbReference type="ARBA" id="ARBA00023235"/>
    </source>
</evidence>
<proteinExistence type="inferred from homology"/>
<evidence type="ECO:0000256" key="8">
    <source>
        <dbReference type="ARBA" id="ARBA00023144"/>
    </source>
</evidence>